<comment type="caution">
    <text evidence="9">The sequence shown here is derived from an EMBL/GenBank/DDBJ whole genome shotgun (WGS) entry which is preliminary data.</text>
</comment>
<feature type="binding site" evidence="6">
    <location>
        <position position="182"/>
    </location>
    <ligand>
        <name>a divalent metal cation</name>
        <dbReference type="ChEBI" id="CHEBI:60240"/>
        <label>2</label>
        <note>catalytic</note>
    </ligand>
</feature>
<evidence type="ECO:0000313" key="9">
    <source>
        <dbReference type="EMBL" id="GCE16531.1"/>
    </source>
</evidence>
<dbReference type="GO" id="GO:0004239">
    <property type="term" value="F:initiator methionyl aminopeptidase activity"/>
    <property type="evidence" value="ECO:0007669"/>
    <property type="project" value="UniProtKB-UniRule"/>
</dbReference>
<feature type="binding site" evidence="6">
    <location>
        <position position="189"/>
    </location>
    <ligand>
        <name>substrate</name>
    </ligand>
</feature>
<protein>
    <recommendedName>
        <fullName evidence="6 7">Methionine aminopeptidase</fullName>
        <shortName evidence="6">MAP</shortName>
        <shortName evidence="6">MetAP</shortName>
        <ecNumber evidence="6 7">3.4.11.18</ecNumber>
    </recommendedName>
    <alternativeName>
        <fullName evidence="6">Peptidase M</fullName>
    </alternativeName>
</protein>
<dbReference type="InterPro" id="IPR002467">
    <property type="entry name" value="Pept_M24A_MAP1"/>
</dbReference>
<keyword evidence="3 6" id="KW-0645">Protease</keyword>
<sequence>MAVLIKSRKEIDKLREAGRLVAQTFEVLRPHVKPGTTTAELDQIAEDYIRSHDATPIYKGYGAHPGGHGRPAIPPFPGTICASVNEVICHGIPSDKKVLQDGDIIGVDIGVTLNGWVGDSCMTYAVGNIDDESQRLMDVARKCMDLGIEQARHGNRLGDIGAAIQTYAEANGFSVVRDLVGHGVGRSLHEDPNVPHFGRPGTGMRIQKGMVFTIEPMINVGTYEAETLSDRWTIVTADRKRSAQYEHSLAITDGAPELLTVL</sequence>
<dbReference type="EC" id="3.4.11.18" evidence="6 7"/>
<comment type="similarity">
    <text evidence="6">Belongs to the peptidase M24A family. Methionine aminopeptidase type 1 subfamily.</text>
</comment>
<feature type="binding site" evidence="6">
    <location>
        <position position="119"/>
    </location>
    <ligand>
        <name>a divalent metal cation</name>
        <dbReference type="ChEBI" id="CHEBI:60240"/>
        <label>2</label>
        <note>catalytic</note>
    </ligand>
</feature>
<feature type="binding site" evidence="6">
    <location>
        <position position="90"/>
    </location>
    <ligand>
        <name>substrate</name>
    </ligand>
</feature>
<dbReference type="HAMAP" id="MF_01974">
    <property type="entry name" value="MetAP_1"/>
    <property type="match status" value="1"/>
</dbReference>
<dbReference type="PANTHER" id="PTHR43330">
    <property type="entry name" value="METHIONINE AMINOPEPTIDASE"/>
    <property type="match status" value="1"/>
</dbReference>
<dbReference type="SUPFAM" id="SSF55920">
    <property type="entry name" value="Creatinase/aminopeptidase"/>
    <property type="match status" value="1"/>
</dbReference>
<dbReference type="PRINTS" id="PR00599">
    <property type="entry name" value="MAPEPTIDASE"/>
</dbReference>
<keyword evidence="10" id="KW-1185">Reference proteome</keyword>
<evidence type="ECO:0000313" key="10">
    <source>
        <dbReference type="Proteomes" id="UP000287188"/>
    </source>
</evidence>
<comment type="cofactor">
    <cofactor evidence="6">
        <name>Co(2+)</name>
        <dbReference type="ChEBI" id="CHEBI:48828"/>
    </cofactor>
    <cofactor evidence="6">
        <name>Zn(2+)</name>
        <dbReference type="ChEBI" id="CHEBI:29105"/>
    </cofactor>
    <cofactor evidence="6">
        <name>Mn(2+)</name>
        <dbReference type="ChEBI" id="CHEBI:29035"/>
    </cofactor>
    <cofactor evidence="6">
        <name>Fe(2+)</name>
        <dbReference type="ChEBI" id="CHEBI:29033"/>
    </cofactor>
    <text evidence="6">Binds 2 divalent metal cations per subunit. Has a high-affinity and a low affinity metal-binding site. The true nature of the physiological cofactor is under debate. The enzyme is active with cobalt, zinc, manganese or divalent iron ions. Most likely, methionine aminopeptidases function as mononuclear Fe(2+)-metalloproteases under physiological conditions, and the catalytically relevant metal-binding site has been assigned to the histidine-containing high-affinity site.</text>
</comment>
<dbReference type="InterPro" id="IPR001714">
    <property type="entry name" value="Pept_M24_MAP"/>
</dbReference>
<dbReference type="GO" id="GO:0070006">
    <property type="term" value="F:metalloaminopeptidase activity"/>
    <property type="evidence" value="ECO:0007669"/>
    <property type="project" value="UniProtKB-UniRule"/>
</dbReference>
<dbReference type="AlphaFoldDB" id="A0A402ABR8"/>
<organism evidence="9 10">
    <name type="scientific">Dictyobacter kobayashii</name>
    <dbReference type="NCBI Taxonomy" id="2014872"/>
    <lineage>
        <taxon>Bacteria</taxon>
        <taxon>Bacillati</taxon>
        <taxon>Chloroflexota</taxon>
        <taxon>Ktedonobacteria</taxon>
        <taxon>Ktedonobacterales</taxon>
        <taxon>Dictyobacteraceae</taxon>
        <taxon>Dictyobacter</taxon>
    </lineage>
</organism>
<dbReference type="GO" id="GO:0005829">
    <property type="term" value="C:cytosol"/>
    <property type="evidence" value="ECO:0007669"/>
    <property type="project" value="TreeGrafter"/>
</dbReference>
<dbReference type="Pfam" id="PF00557">
    <property type="entry name" value="Peptidase_M24"/>
    <property type="match status" value="1"/>
</dbReference>
<dbReference type="OrthoDB" id="9802055at2"/>
<dbReference type="CDD" id="cd01086">
    <property type="entry name" value="MetAP1"/>
    <property type="match status" value="1"/>
</dbReference>
<evidence type="ECO:0000259" key="8">
    <source>
        <dbReference type="Pfam" id="PF00557"/>
    </source>
</evidence>
<dbReference type="NCBIfam" id="TIGR00500">
    <property type="entry name" value="met_pdase_I"/>
    <property type="match status" value="1"/>
</dbReference>
<accession>A0A402ABR8</accession>
<feature type="binding site" evidence="6">
    <location>
        <position position="215"/>
    </location>
    <ligand>
        <name>a divalent metal cation</name>
        <dbReference type="ChEBI" id="CHEBI:60240"/>
        <label>2</label>
        <note>catalytic</note>
    </ligand>
</feature>
<dbReference type="InterPro" id="IPR000994">
    <property type="entry name" value="Pept_M24"/>
</dbReference>
<reference evidence="10" key="1">
    <citation type="submission" date="2018-12" db="EMBL/GenBank/DDBJ databases">
        <title>Tengunoibacter tsumagoiensis gen. nov., sp. nov., Dictyobacter kobayashii sp. nov., D. alpinus sp. nov., and D. joshuensis sp. nov. and description of Dictyobacteraceae fam. nov. within the order Ktedonobacterales isolated from Tengu-no-mugimeshi.</title>
        <authorList>
            <person name="Wang C.M."/>
            <person name="Zheng Y."/>
            <person name="Sakai Y."/>
            <person name="Toyoda A."/>
            <person name="Minakuchi Y."/>
            <person name="Abe K."/>
            <person name="Yokota A."/>
            <person name="Yabe S."/>
        </authorList>
    </citation>
    <scope>NUCLEOTIDE SEQUENCE [LARGE SCALE GENOMIC DNA]</scope>
    <source>
        <strain evidence="10">Uno11</strain>
    </source>
</reference>
<feature type="binding site" evidence="6">
    <location>
        <position position="108"/>
    </location>
    <ligand>
        <name>a divalent metal cation</name>
        <dbReference type="ChEBI" id="CHEBI:60240"/>
        <label>1</label>
    </ligand>
</feature>
<comment type="catalytic activity">
    <reaction evidence="6 7">
        <text>Release of N-terminal amino acids, preferentially methionine, from peptides and arylamides.</text>
        <dbReference type="EC" id="3.4.11.18"/>
    </reaction>
</comment>
<evidence type="ECO:0000256" key="4">
    <source>
        <dbReference type="ARBA" id="ARBA00022723"/>
    </source>
</evidence>
<gene>
    <name evidence="9" type="primary">map_1</name>
    <name evidence="6" type="synonym">map</name>
    <name evidence="9" type="ORF">KDK_03310</name>
</gene>
<dbReference type="PANTHER" id="PTHR43330:SF27">
    <property type="entry name" value="METHIONINE AMINOPEPTIDASE"/>
    <property type="match status" value="1"/>
</dbReference>
<feature type="domain" description="Peptidase M24" evidence="8">
    <location>
        <begin position="13"/>
        <end position="253"/>
    </location>
</feature>
<evidence type="ECO:0000256" key="7">
    <source>
        <dbReference type="RuleBase" id="RU003653"/>
    </source>
</evidence>
<dbReference type="RefSeq" id="WP_126548412.1">
    <property type="nucleotide sequence ID" value="NZ_BIFS01000001.1"/>
</dbReference>
<dbReference type="GO" id="GO:0006508">
    <property type="term" value="P:proteolysis"/>
    <property type="evidence" value="ECO:0007669"/>
    <property type="project" value="UniProtKB-KW"/>
</dbReference>
<evidence type="ECO:0000256" key="1">
    <source>
        <dbReference type="ARBA" id="ARBA00002521"/>
    </source>
</evidence>
<dbReference type="GO" id="GO:0046872">
    <property type="term" value="F:metal ion binding"/>
    <property type="evidence" value="ECO:0007669"/>
    <property type="project" value="UniProtKB-UniRule"/>
</dbReference>
<evidence type="ECO:0000256" key="6">
    <source>
        <dbReference type="HAMAP-Rule" id="MF_01974"/>
    </source>
</evidence>
<dbReference type="EMBL" id="BIFS01000001">
    <property type="protein sequence ID" value="GCE16531.1"/>
    <property type="molecule type" value="Genomic_DNA"/>
</dbReference>
<evidence type="ECO:0000256" key="3">
    <source>
        <dbReference type="ARBA" id="ARBA00022670"/>
    </source>
</evidence>
<keyword evidence="4 6" id="KW-0479">Metal-binding</keyword>
<evidence type="ECO:0000256" key="2">
    <source>
        <dbReference type="ARBA" id="ARBA00022438"/>
    </source>
</evidence>
<evidence type="ECO:0000256" key="5">
    <source>
        <dbReference type="ARBA" id="ARBA00022801"/>
    </source>
</evidence>
<dbReference type="InterPro" id="IPR036005">
    <property type="entry name" value="Creatinase/aminopeptidase-like"/>
</dbReference>
<feature type="binding site" evidence="6">
    <location>
        <position position="246"/>
    </location>
    <ligand>
        <name>a divalent metal cation</name>
        <dbReference type="ChEBI" id="CHEBI:60240"/>
        <label>2</label>
        <note>catalytic</note>
    </ligand>
</feature>
<dbReference type="Gene3D" id="3.90.230.10">
    <property type="entry name" value="Creatinase/methionine aminopeptidase superfamily"/>
    <property type="match status" value="1"/>
</dbReference>
<comment type="subunit">
    <text evidence="6">Monomer.</text>
</comment>
<dbReference type="Proteomes" id="UP000287188">
    <property type="component" value="Unassembled WGS sequence"/>
</dbReference>
<proteinExistence type="inferred from homology"/>
<feature type="binding site" evidence="6">
    <location>
        <position position="246"/>
    </location>
    <ligand>
        <name>a divalent metal cation</name>
        <dbReference type="ChEBI" id="CHEBI:60240"/>
        <label>1</label>
    </ligand>
</feature>
<keyword evidence="5 6" id="KW-0378">Hydrolase</keyword>
<keyword evidence="2 6" id="KW-0031">Aminopeptidase</keyword>
<name>A0A402ABR8_9CHLR</name>
<feature type="binding site" evidence="6">
    <location>
        <position position="119"/>
    </location>
    <ligand>
        <name>a divalent metal cation</name>
        <dbReference type="ChEBI" id="CHEBI:60240"/>
        <label>1</label>
    </ligand>
</feature>
<comment type="function">
    <text evidence="1 6">Removes the N-terminal methionine from nascent proteins. The N-terminal methionine is often cleaved when the second residue in the primary sequence is small and uncharged (Met-Ala-, Cys, Gly, Pro, Ser, Thr, or Val). Requires deformylation of the N(alpha)-formylated initiator methionine before it can be hydrolyzed.</text>
</comment>